<organism evidence="1 2">
    <name type="scientific">Apostasia shenzhenica</name>
    <dbReference type="NCBI Taxonomy" id="1088818"/>
    <lineage>
        <taxon>Eukaryota</taxon>
        <taxon>Viridiplantae</taxon>
        <taxon>Streptophyta</taxon>
        <taxon>Embryophyta</taxon>
        <taxon>Tracheophyta</taxon>
        <taxon>Spermatophyta</taxon>
        <taxon>Magnoliopsida</taxon>
        <taxon>Liliopsida</taxon>
        <taxon>Asparagales</taxon>
        <taxon>Orchidaceae</taxon>
        <taxon>Apostasioideae</taxon>
        <taxon>Apostasia</taxon>
    </lineage>
</organism>
<sequence>MWLDLASAGVSVVHPASVKVWGEWQAKKRKMEEEIDARSLIRLGRLEVDSRSTFSSDPQQKLWSSWGIFSGRSGGDLNRQVDLRSTRVSAGDDELRSIVIAADGSLCQYSGRFTAREVIASGARDTALCNSDHLFFHKCPPAVPPEELLEPGQIYFLLPVADLRRSMTIDDMAALAVRASMALRREEERKGRRIWRPRVAPEERYARFTELRRWKTRTAAAERRKKVINVLKRAVGAGGGGP</sequence>
<dbReference type="Pfam" id="PF14009">
    <property type="entry name" value="PADRE"/>
    <property type="match status" value="1"/>
</dbReference>
<dbReference type="PANTHER" id="PTHR33052">
    <property type="entry name" value="DUF4228 DOMAIN PROTEIN-RELATED"/>
    <property type="match status" value="1"/>
</dbReference>
<evidence type="ECO:0000313" key="1">
    <source>
        <dbReference type="EMBL" id="PKA56568.1"/>
    </source>
</evidence>
<gene>
    <name evidence="1" type="ORF">AXF42_Ash015341</name>
</gene>
<dbReference type="STRING" id="1088818.A0A2I0ALX5"/>
<dbReference type="AlphaFoldDB" id="A0A2I0ALX5"/>
<name>A0A2I0ALX5_9ASPA</name>
<accession>A0A2I0ALX5</accession>
<reference evidence="1 2" key="1">
    <citation type="journal article" date="2017" name="Nature">
        <title>The Apostasia genome and the evolution of orchids.</title>
        <authorList>
            <person name="Zhang G.Q."/>
            <person name="Liu K.W."/>
            <person name="Li Z."/>
            <person name="Lohaus R."/>
            <person name="Hsiao Y.Y."/>
            <person name="Niu S.C."/>
            <person name="Wang J.Y."/>
            <person name="Lin Y.C."/>
            <person name="Xu Q."/>
            <person name="Chen L.J."/>
            <person name="Yoshida K."/>
            <person name="Fujiwara S."/>
            <person name="Wang Z.W."/>
            <person name="Zhang Y.Q."/>
            <person name="Mitsuda N."/>
            <person name="Wang M."/>
            <person name="Liu G.H."/>
            <person name="Pecoraro L."/>
            <person name="Huang H.X."/>
            <person name="Xiao X.J."/>
            <person name="Lin M."/>
            <person name="Wu X.Y."/>
            <person name="Wu W.L."/>
            <person name="Chen Y.Y."/>
            <person name="Chang S.B."/>
            <person name="Sakamoto S."/>
            <person name="Ohme-Takagi M."/>
            <person name="Yagi M."/>
            <person name="Zeng S.J."/>
            <person name="Shen C.Y."/>
            <person name="Yeh C.M."/>
            <person name="Luo Y.B."/>
            <person name="Tsai W.C."/>
            <person name="Van de Peer Y."/>
            <person name="Liu Z.J."/>
        </authorList>
    </citation>
    <scope>NUCLEOTIDE SEQUENCE [LARGE SCALE GENOMIC DNA]</scope>
    <source>
        <strain evidence="2">cv. Shenzhen</strain>
        <tissue evidence="1">Stem</tissue>
    </source>
</reference>
<protein>
    <submittedName>
        <fullName evidence="1">Uncharacterized protein</fullName>
    </submittedName>
</protein>
<dbReference type="InterPro" id="IPR025322">
    <property type="entry name" value="PADRE_dom"/>
</dbReference>
<dbReference type="EMBL" id="KZ451971">
    <property type="protein sequence ID" value="PKA56568.1"/>
    <property type="molecule type" value="Genomic_DNA"/>
</dbReference>
<dbReference type="OrthoDB" id="1919386at2759"/>
<dbReference type="Proteomes" id="UP000236161">
    <property type="component" value="Unassembled WGS sequence"/>
</dbReference>
<evidence type="ECO:0000313" key="2">
    <source>
        <dbReference type="Proteomes" id="UP000236161"/>
    </source>
</evidence>
<keyword evidence="2" id="KW-1185">Reference proteome</keyword>
<proteinExistence type="predicted"/>